<feature type="compositionally biased region" description="Basic and acidic residues" evidence="1">
    <location>
        <begin position="395"/>
        <end position="410"/>
    </location>
</feature>
<reference evidence="4" key="1">
    <citation type="journal article" date="2015" name="Genome Announc.">
        <title>Complete Genome Sequence of Yersinia ruckeri Strain CSF007-82, Etiologic Agent of Red Mouth Disease in Salmonid Fish.</title>
        <authorList>
            <person name="Nelson M.C."/>
            <person name="LaPatra S.E."/>
            <person name="Welch T.J."/>
            <person name="Graf J."/>
        </authorList>
    </citation>
    <scope>NUCLEOTIDE SEQUENCE</scope>
    <source>
        <strain evidence="4">CSF007-82</strain>
    </source>
</reference>
<dbReference type="PROSITE" id="PS50055">
    <property type="entry name" value="TYR_PHOSPHATASE_PTP"/>
    <property type="match status" value="1"/>
</dbReference>
<dbReference type="Gene3D" id="3.90.190.10">
    <property type="entry name" value="Protein tyrosine phosphatase superfamily"/>
    <property type="match status" value="1"/>
</dbReference>
<dbReference type="InterPro" id="IPR000242">
    <property type="entry name" value="PTP_cat"/>
</dbReference>
<protein>
    <submittedName>
        <fullName evidence="5">Tyrosine phosphatase</fullName>
    </submittedName>
    <submittedName>
        <fullName evidence="4">Tyrosine-protein phosphatase YopH like protein</fullName>
        <ecNumber evidence="4 5">3.1.3.48</ecNumber>
    </submittedName>
</protein>
<dbReference type="Pfam" id="PF00102">
    <property type="entry name" value="Y_phosphatase"/>
    <property type="match status" value="1"/>
</dbReference>
<evidence type="ECO:0000313" key="5">
    <source>
        <dbReference type="EMBL" id="SUQ00054.1"/>
    </source>
</evidence>
<evidence type="ECO:0000256" key="1">
    <source>
        <dbReference type="SAM" id="MobiDB-lite"/>
    </source>
</evidence>
<dbReference type="OrthoDB" id="6199520at2"/>
<dbReference type="InterPro" id="IPR029021">
    <property type="entry name" value="Prot-tyrosine_phosphatase-like"/>
</dbReference>
<dbReference type="STRING" id="29486.UGYR_13810"/>
<dbReference type="SUPFAM" id="SSF52799">
    <property type="entry name" value="(Phosphotyrosine protein) phosphatases II"/>
    <property type="match status" value="1"/>
</dbReference>
<feature type="domain" description="Tyrosine-protein phosphatase" evidence="2">
    <location>
        <begin position="105"/>
        <end position="386"/>
    </location>
</feature>
<dbReference type="SMART" id="SM00404">
    <property type="entry name" value="PTPc_motif"/>
    <property type="match status" value="1"/>
</dbReference>
<reference evidence="5 6" key="2">
    <citation type="submission" date="2018-06" db="EMBL/GenBank/DDBJ databases">
        <authorList>
            <consortium name="Pathogen Informatics"/>
            <person name="Doyle S."/>
        </authorList>
    </citation>
    <scope>NUCLEOTIDE SEQUENCE [LARGE SCALE GENOMIC DNA]</scope>
    <source>
        <strain evidence="5 6">NCTC10476</strain>
    </source>
</reference>
<dbReference type="PATRIC" id="fig|29486.44.peg.2888"/>
<dbReference type="RefSeq" id="WP_004722080.1">
    <property type="nucleotide sequence ID" value="NZ_CCYO01000015.1"/>
</dbReference>
<evidence type="ECO:0000259" key="2">
    <source>
        <dbReference type="PROSITE" id="PS50055"/>
    </source>
</evidence>
<dbReference type="InterPro" id="IPR050348">
    <property type="entry name" value="Protein-Tyr_Phosphatase"/>
</dbReference>
<evidence type="ECO:0000313" key="6">
    <source>
        <dbReference type="Proteomes" id="UP000255169"/>
    </source>
</evidence>
<dbReference type="PRINTS" id="PR00700">
    <property type="entry name" value="PRTYPHPHTASE"/>
</dbReference>
<name>A0A085U427_YERRU</name>
<dbReference type="GeneID" id="66878535"/>
<dbReference type="Proteomes" id="UP000255169">
    <property type="component" value="Unassembled WGS sequence"/>
</dbReference>
<sequence>MDKISRVTSIKLCSKLNELNKDVDKIYAAKDQVLGLSKSGKVVMFNHFKAYLHPRQVNRFQCAYNGLPCKNSFFPTKITVGHAASRLSNLSGEQFNFLTLEKTYYNYNKINDKESFSAVDPKSTSEYIKNKSVDFAGHGKGQKQQDGLYQGRYIKGLSHFKDILTAYDTIVRSDDGKLSPVNRLSVNGVEAGFRRDYPKHESLGQHFNILYKERPSVNVVLATDEDITEYRLPRYFEQEGDYQYGDETYRVKILAEKILAVGKLHGKVTTIAIDKNKGQEPPLTLSTLHIKDWRDFGSVDNADMAAITAEIANLRQISGRPEHCTMMHCRAGVGRTGVMAAYQMLSNPDNHFCLDEIVIGLRLTGNNLMVQNDEQYHSLRKAAESFNKPITFADKQQDNKKDNRPADERWQTPLPLVVPKSDYAKILQQRLKNS</sequence>
<dbReference type="EC" id="3.1.3.48" evidence="4 5"/>
<keyword evidence="6" id="KW-1185">Reference proteome</keyword>
<dbReference type="PANTHER" id="PTHR19134:SF449">
    <property type="entry name" value="TYROSINE-PROTEIN PHOSPHATASE 1"/>
    <property type="match status" value="1"/>
</dbReference>
<dbReference type="InterPro" id="IPR000387">
    <property type="entry name" value="Tyr_Pase_dom"/>
</dbReference>
<evidence type="ECO:0000313" key="4">
    <source>
        <dbReference type="EMBL" id="CEK26561.1"/>
    </source>
</evidence>
<dbReference type="eggNOG" id="COG5599">
    <property type="taxonomic scope" value="Bacteria"/>
</dbReference>
<dbReference type="InterPro" id="IPR016130">
    <property type="entry name" value="Tyr_Pase_AS"/>
</dbReference>
<proteinExistence type="predicted"/>
<dbReference type="AlphaFoldDB" id="A0A085U427"/>
<evidence type="ECO:0000259" key="3">
    <source>
        <dbReference type="PROSITE" id="PS50056"/>
    </source>
</evidence>
<gene>
    <name evidence="5" type="primary">yopH</name>
    <name evidence="4" type="ORF">CSF007_3910</name>
    <name evidence="5" type="ORF">NCTC10476_01327</name>
</gene>
<dbReference type="EMBL" id="LN681231">
    <property type="protein sequence ID" value="CEK26561.1"/>
    <property type="molecule type" value="Genomic_DNA"/>
</dbReference>
<dbReference type="EMBL" id="UHJG01000001">
    <property type="protein sequence ID" value="SUQ00054.1"/>
    <property type="molecule type" value="Genomic_DNA"/>
</dbReference>
<keyword evidence="4" id="KW-0378">Hydrolase</keyword>
<dbReference type="InterPro" id="IPR003595">
    <property type="entry name" value="Tyr_Pase_cat"/>
</dbReference>
<feature type="domain" description="Tyrosine specific protein phosphatases" evidence="3">
    <location>
        <begin position="302"/>
        <end position="376"/>
    </location>
</feature>
<feature type="region of interest" description="Disordered" evidence="1">
    <location>
        <begin position="393"/>
        <end position="415"/>
    </location>
</feature>
<dbReference type="GO" id="GO:0004725">
    <property type="term" value="F:protein tyrosine phosphatase activity"/>
    <property type="evidence" value="ECO:0007669"/>
    <property type="project" value="UniProtKB-EC"/>
</dbReference>
<dbReference type="KEGG" id="yrb:UGYR_13810"/>
<organism evidence="4">
    <name type="scientific">Yersinia ruckeri</name>
    <dbReference type="NCBI Taxonomy" id="29486"/>
    <lineage>
        <taxon>Bacteria</taxon>
        <taxon>Pseudomonadati</taxon>
        <taxon>Pseudomonadota</taxon>
        <taxon>Gammaproteobacteria</taxon>
        <taxon>Enterobacterales</taxon>
        <taxon>Yersiniaceae</taxon>
        <taxon>Yersinia</taxon>
    </lineage>
</organism>
<dbReference type="PANTHER" id="PTHR19134">
    <property type="entry name" value="RECEPTOR-TYPE TYROSINE-PROTEIN PHOSPHATASE"/>
    <property type="match status" value="1"/>
</dbReference>
<dbReference type="PROSITE" id="PS00383">
    <property type="entry name" value="TYR_PHOSPHATASE_1"/>
    <property type="match status" value="1"/>
</dbReference>
<accession>A0A085U427</accession>
<dbReference type="PROSITE" id="PS50056">
    <property type="entry name" value="TYR_PHOSPHATASE_2"/>
    <property type="match status" value="1"/>
</dbReference>
<dbReference type="SMART" id="SM00194">
    <property type="entry name" value="PTPc"/>
    <property type="match status" value="1"/>
</dbReference>